<dbReference type="GO" id="GO:0005743">
    <property type="term" value="C:mitochondrial inner membrane"/>
    <property type="evidence" value="ECO:0007669"/>
    <property type="project" value="UniProtKB-SubCell"/>
</dbReference>
<feature type="transmembrane region" description="Helical" evidence="17">
    <location>
        <begin position="87"/>
        <end position="106"/>
    </location>
</feature>
<keyword evidence="14 17" id="KW-0496">Mitochondrion</keyword>
<evidence type="ECO:0000259" key="18">
    <source>
        <dbReference type="Pfam" id="PF00361"/>
    </source>
</evidence>
<evidence type="ECO:0000256" key="10">
    <source>
        <dbReference type="ARBA" id="ARBA00022982"/>
    </source>
</evidence>
<dbReference type="GO" id="GO:0003954">
    <property type="term" value="F:NADH dehydrogenase activity"/>
    <property type="evidence" value="ECO:0007669"/>
    <property type="project" value="TreeGrafter"/>
</dbReference>
<accession>A0A343A7X8</accession>
<comment type="function">
    <text evidence="17">Core subunit of the mitochondrial membrane respiratory chain NADH dehydrogenase (Complex I) which catalyzes electron transfer from NADH through the respiratory chain, using ubiquinone as an electron acceptor. Essential for the catalytic activity and assembly of complex I.</text>
</comment>
<keyword evidence="10" id="KW-0249">Electron transport</keyword>
<evidence type="ECO:0000259" key="19">
    <source>
        <dbReference type="Pfam" id="PF00662"/>
    </source>
</evidence>
<feature type="transmembrane region" description="Helical" evidence="17">
    <location>
        <begin position="295"/>
        <end position="316"/>
    </location>
</feature>
<keyword evidence="6" id="KW-0679">Respiratory chain</keyword>
<feature type="transmembrane region" description="Helical" evidence="17">
    <location>
        <begin position="483"/>
        <end position="507"/>
    </location>
</feature>
<keyword evidence="15 17" id="KW-0472">Membrane</keyword>
<feature type="transmembrane region" description="Helical" evidence="17">
    <location>
        <begin position="51"/>
        <end position="75"/>
    </location>
</feature>
<comment type="subcellular location">
    <subcellularLocation>
        <location evidence="2">Mitochondrion inner membrane</location>
        <topology evidence="2">Multi-pass membrane protein</topology>
    </subcellularLocation>
</comment>
<feature type="transmembrane region" description="Helical" evidence="17">
    <location>
        <begin position="112"/>
        <end position="132"/>
    </location>
</feature>
<organism evidence="21">
    <name type="scientific">Cryptopygus terranovus</name>
    <dbReference type="NCBI Taxonomy" id="1906390"/>
    <lineage>
        <taxon>Eukaryota</taxon>
        <taxon>Metazoa</taxon>
        <taxon>Ecdysozoa</taxon>
        <taxon>Arthropoda</taxon>
        <taxon>Hexapoda</taxon>
        <taxon>Collembola</taxon>
        <taxon>Entomobryomorpha</taxon>
        <taxon>Isotomoidea</taxon>
        <taxon>Isotomidae</taxon>
        <taxon>Anurophorinae</taxon>
        <taxon>Cryptopygus</taxon>
    </lineage>
</organism>
<feature type="transmembrane region" description="Helical" evidence="17">
    <location>
        <begin position="270"/>
        <end position="289"/>
    </location>
</feature>
<dbReference type="InterPro" id="IPR001750">
    <property type="entry name" value="ND/Mrp_TM"/>
</dbReference>
<feature type="transmembrane region" description="Helical" evidence="17">
    <location>
        <begin position="549"/>
        <end position="566"/>
    </location>
</feature>
<feature type="transmembrane region" description="Helical" evidence="17">
    <location>
        <begin position="153"/>
        <end position="172"/>
    </location>
</feature>
<reference evidence="21" key="1">
    <citation type="submission" date="2016-09" db="EMBL/GenBank/DDBJ databases">
        <title>The complete mitochondrial genome of the Antarctic sprigtail Cryptopygus terranovus.</title>
        <authorList>
            <person name="Carapelli A."/>
            <person name="Leo C."/>
            <person name="Frati F."/>
        </authorList>
    </citation>
    <scope>NUCLEOTIDE SEQUENCE</scope>
</reference>
<gene>
    <name evidence="21" type="primary">ND5</name>
</gene>
<evidence type="ECO:0000256" key="9">
    <source>
        <dbReference type="ARBA" id="ARBA00022967"/>
    </source>
</evidence>
<dbReference type="Pfam" id="PF06455">
    <property type="entry name" value="NADH5_C"/>
    <property type="match status" value="1"/>
</dbReference>
<evidence type="ECO:0000256" key="16">
    <source>
        <dbReference type="ARBA" id="ARBA00049551"/>
    </source>
</evidence>
<evidence type="ECO:0000256" key="12">
    <source>
        <dbReference type="ARBA" id="ARBA00023027"/>
    </source>
</evidence>
<evidence type="ECO:0000256" key="6">
    <source>
        <dbReference type="ARBA" id="ARBA00022660"/>
    </source>
</evidence>
<evidence type="ECO:0000256" key="8">
    <source>
        <dbReference type="ARBA" id="ARBA00022792"/>
    </source>
</evidence>
<keyword evidence="11 17" id="KW-1133">Transmembrane helix</keyword>
<comment type="function">
    <text evidence="1">Core subunit of the mitochondrial membrane respiratory chain NADH dehydrogenase (Complex I) that is believed to belong to the minimal assembly required for catalysis. Complex I functions in the transfer of electrons from NADH to the respiratory chain. The immediate electron acceptor for the enzyme is believed to be ubiquinone.</text>
</comment>
<comment type="similarity">
    <text evidence="17">Belongs to the complex I subunit 5 family.</text>
</comment>
<evidence type="ECO:0000256" key="11">
    <source>
        <dbReference type="ARBA" id="ARBA00022989"/>
    </source>
</evidence>
<dbReference type="InterPro" id="IPR001516">
    <property type="entry name" value="Proton_antipo_N"/>
</dbReference>
<dbReference type="RefSeq" id="YP_009480516.1">
    <property type="nucleotide sequence ID" value="NC_037610.1"/>
</dbReference>
<dbReference type="GeneID" id="36839034"/>
<keyword evidence="8" id="KW-0999">Mitochondrion inner membrane</keyword>
<feature type="transmembrane region" description="Helical" evidence="17">
    <location>
        <begin position="184"/>
        <end position="206"/>
    </location>
</feature>
<dbReference type="Pfam" id="PF00361">
    <property type="entry name" value="Proton_antipo_M"/>
    <property type="match status" value="1"/>
</dbReference>
<feature type="domain" description="NADH:quinone oxidoreductase/Mrp antiporter transmembrane" evidence="18">
    <location>
        <begin position="108"/>
        <end position="388"/>
    </location>
</feature>
<feature type="transmembrane region" description="Helical" evidence="17">
    <location>
        <begin position="375"/>
        <end position="397"/>
    </location>
</feature>
<evidence type="ECO:0000256" key="4">
    <source>
        <dbReference type="ARBA" id="ARBA00021096"/>
    </source>
</evidence>
<dbReference type="EMBL" id="KX863671">
    <property type="protein sequence ID" value="APC61723.1"/>
    <property type="molecule type" value="Genomic_DNA"/>
</dbReference>
<evidence type="ECO:0000256" key="15">
    <source>
        <dbReference type="ARBA" id="ARBA00023136"/>
    </source>
</evidence>
<dbReference type="GO" id="GO:0015990">
    <property type="term" value="P:electron transport coupled proton transport"/>
    <property type="evidence" value="ECO:0007669"/>
    <property type="project" value="TreeGrafter"/>
</dbReference>
<dbReference type="InterPro" id="IPR003945">
    <property type="entry name" value="NU5C-like"/>
</dbReference>
<feature type="domain" description="NADH dehydrogenase subunit 5 C-terminal" evidence="20">
    <location>
        <begin position="391"/>
        <end position="566"/>
    </location>
</feature>
<evidence type="ECO:0000256" key="2">
    <source>
        <dbReference type="ARBA" id="ARBA00004448"/>
    </source>
</evidence>
<evidence type="ECO:0000256" key="7">
    <source>
        <dbReference type="ARBA" id="ARBA00022692"/>
    </source>
</evidence>
<dbReference type="CTD" id="4540"/>
<protein>
    <recommendedName>
        <fullName evidence="4 17">NADH-ubiquinone oxidoreductase chain 5</fullName>
        <ecNumber evidence="3 17">7.1.1.2</ecNumber>
    </recommendedName>
</protein>
<keyword evidence="9" id="KW-1278">Translocase</keyword>
<name>A0A343A7X8_9HEXA</name>
<feature type="domain" description="NADH-Ubiquinone oxidoreductase (complex I) chain 5 N-terminal" evidence="19">
    <location>
        <begin position="43"/>
        <end position="91"/>
    </location>
</feature>
<feature type="transmembrane region" description="Helical" evidence="17">
    <location>
        <begin position="450"/>
        <end position="471"/>
    </location>
</feature>
<dbReference type="AlphaFoldDB" id="A0A343A7X8"/>
<sequence>MKLFSLVTYYIGFMLAVIGMLMLYWGMNFYFSARVIFVEWEIFNFNSMEVIMTMIFDWMSLSFMGLVLFISAMVMFYSTLYMAGDKFFVRFIFLVYLFVLSMVFLILSPNLISILLGWDGLGLVSYCLVIYYQNTKSANAGMITILSNRLGDVAILLGIAWLVNFGSWNFFYLQFMYNNLDTTILLFLIILAAMTKSAQMPFSAWLPAAMAAPTPVSALVHSSTLVTAGVYLLIRFNYMMNISMFLFFIGALTMFMSGLGANFENDLKKIIALSTLSQLGLMMMTLSLGMYELSFFHLMTHAMFKSLLFLCAGVFIHSMGDTQDIRSMGGLMISCPITSFFFMCSSLALCGFPFLSGFFSKDMILEMYFMSAMNVFMFLIVFFATMFTLTYSVRLMYYIFFNNLGCRSFLNLGEELGMITPMSFLIFLSVFAGSWMSSNIFPLEFINLPTILKMLVLGGIIFLFVGMFYFLQMKITVIQNYFGGLINYLGSMWFLPFVSSIFFMPILKWGQVLLKFTDQGWLEFFGGQGLISKASSVSSFIDYLNFSNVKYYLFLIFMFCSFFLVLQ</sequence>
<keyword evidence="12 17" id="KW-0520">NAD</keyword>
<feature type="transmembrane region" description="Helical" evidence="17">
    <location>
        <begin position="242"/>
        <end position="263"/>
    </location>
</feature>
<evidence type="ECO:0000259" key="20">
    <source>
        <dbReference type="Pfam" id="PF06455"/>
    </source>
</evidence>
<proteinExistence type="inferred from homology"/>
<evidence type="ECO:0000256" key="14">
    <source>
        <dbReference type="ARBA" id="ARBA00023128"/>
    </source>
</evidence>
<dbReference type="EC" id="7.1.1.2" evidence="3 17"/>
<comment type="catalytic activity">
    <reaction evidence="16 17">
        <text>a ubiquinone + NADH + 5 H(+)(in) = a ubiquinol + NAD(+) + 4 H(+)(out)</text>
        <dbReference type="Rhea" id="RHEA:29091"/>
        <dbReference type="Rhea" id="RHEA-COMP:9565"/>
        <dbReference type="Rhea" id="RHEA-COMP:9566"/>
        <dbReference type="ChEBI" id="CHEBI:15378"/>
        <dbReference type="ChEBI" id="CHEBI:16389"/>
        <dbReference type="ChEBI" id="CHEBI:17976"/>
        <dbReference type="ChEBI" id="CHEBI:57540"/>
        <dbReference type="ChEBI" id="CHEBI:57945"/>
        <dbReference type="EC" id="7.1.1.2"/>
    </reaction>
</comment>
<feature type="transmembrane region" description="Helical" evidence="17">
    <location>
        <begin position="328"/>
        <end position="355"/>
    </location>
</feature>
<dbReference type="PRINTS" id="PR01434">
    <property type="entry name" value="NADHDHGNASE5"/>
</dbReference>
<dbReference type="GO" id="GO:0042773">
    <property type="term" value="P:ATP synthesis coupled electron transport"/>
    <property type="evidence" value="ECO:0007669"/>
    <property type="project" value="InterPro"/>
</dbReference>
<keyword evidence="13 17" id="KW-0830">Ubiquinone</keyword>
<geneLocation type="mitochondrion" evidence="21"/>
<evidence type="ECO:0000256" key="13">
    <source>
        <dbReference type="ARBA" id="ARBA00023075"/>
    </source>
</evidence>
<dbReference type="PANTHER" id="PTHR42829:SF2">
    <property type="entry name" value="NADH-UBIQUINONE OXIDOREDUCTASE CHAIN 5"/>
    <property type="match status" value="1"/>
</dbReference>
<dbReference type="GO" id="GO:0008137">
    <property type="term" value="F:NADH dehydrogenase (ubiquinone) activity"/>
    <property type="evidence" value="ECO:0007669"/>
    <property type="project" value="UniProtKB-EC"/>
</dbReference>
<evidence type="ECO:0000256" key="5">
    <source>
        <dbReference type="ARBA" id="ARBA00022448"/>
    </source>
</evidence>
<dbReference type="PANTHER" id="PTHR42829">
    <property type="entry name" value="NADH-UBIQUINONE OXIDOREDUCTASE CHAIN 5"/>
    <property type="match status" value="1"/>
</dbReference>
<dbReference type="InterPro" id="IPR010934">
    <property type="entry name" value="NADH_DH_su5_C"/>
</dbReference>
<feature type="transmembrane region" description="Helical" evidence="17">
    <location>
        <begin position="7"/>
        <end position="31"/>
    </location>
</feature>
<feature type="transmembrane region" description="Helical" evidence="17">
    <location>
        <begin position="218"/>
        <end position="236"/>
    </location>
</feature>
<evidence type="ECO:0000256" key="3">
    <source>
        <dbReference type="ARBA" id="ARBA00012944"/>
    </source>
</evidence>
<dbReference type="Pfam" id="PF00662">
    <property type="entry name" value="Proton_antipo_N"/>
    <property type="match status" value="1"/>
</dbReference>
<keyword evidence="7 17" id="KW-0812">Transmembrane</keyword>
<evidence type="ECO:0000313" key="21">
    <source>
        <dbReference type="EMBL" id="APC61723.1"/>
    </source>
</evidence>
<feature type="transmembrane region" description="Helical" evidence="17">
    <location>
        <begin position="418"/>
        <end position="438"/>
    </location>
</feature>
<keyword evidence="5 17" id="KW-0813">Transport</keyword>
<evidence type="ECO:0000256" key="1">
    <source>
        <dbReference type="ARBA" id="ARBA00003257"/>
    </source>
</evidence>
<evidence type="ECO:0000256" key="17">
    <source>
        <dbReference type="RuleBase" id="RU003404"/>
    </source>
</evidence>